<keyword evidence="9" id="KW-1185">Reference proteome</keyword>
<sequence length="307" mass="33185">MSGASSILLSPSRQPVASPGSTIKQISANAPVFDGAESLELPEAVMPMLDGVEENSTTASSSDTTRDASESFVIGVAGASAAGKTSLCAEIMRRLGVKKTRTVTFSTDQYYRTLSRADHEVALKGDFNFDDPNRLDFALMREHLLALKRKEPVVYVPEYDFVSHTRTDNATVIHGAKVEVIIVEGIFALYVPELADVLDMKVFTQEDADLCLVRRIKRDCGERGISVDATLTQYEAFVKPAFETFIQPSARNADIIVPHAAVNDVAISLLVQWIESRLSNIRSASVSVASEPVGPAPPKLAVVAPCD</sequence>
<proteinExistence type="predicted"/>
<keyword evidence="4" id="KW-0547">Nucleotide-binding</keyword>
<feature type="domain" description="Phosphoribulokinase/uridine kinase" evidence="7">
    <location>
        <begin position="73"/>
        <end position="266"/>
    </location>
</feature>
<dbReference type="AlphaFoldDB" id="C5K9S1"/>
<dbReference type="GO" id="GO:0044206">
    <property type="term" value="P:UMP salvage"/>
    <property type="evidence" value="ECO:0007669"/>
    <property type="project" value="UniProtKB-UniPathway"/>
</dbReference>
<comment type="pathway">
    <text evidence="1">Pyrimidine metabolism; UMP biosynthesis via salvage pathway; UMP from uridine: step 1/1.</text>
</comment>
<dbReference type="NCBIfam" id="NF004018">
    <property type="entry name" value="PRK05480.1"/>
    <property type="match status" value="1"/>
</dbReference>
<keyword evidence="3" id="KW-0808">Transferase</keyword>
<dbReference type="InterPro" id="IPR006083">
    <property type="entry name" value="PRK/URK"/>
</dbReference>
<protein>
    <recommendedName>
        <fullName evidence="2">uridine/cytidine kinase</fullName>
        <ecNumber evidence="2">2.7.1.48</ecNumber>
    </recommendedName>
</protein>
<gene>
    <name evidence="8" type="ORF">Pmar_PMAR006467</name>
</gene>
<evidence type="ECO:0000313" key="8">
    <source>
        <dbReference type="EMBL" id="EER18843.1"/>
    </source>
</evidence>
<evidence type="ECO:0000256" key="3">
    <source>
        <dbReference type="ARBA" id="ARBA00022679"/>
    </source>
</evidence>
<name>C5K9S1_PERM5</name>
<dbReference type="OrthoDB" id="106623at2759"/>
<dbReference type="InterPro" id="IPR000764">
    <property type="entry name" value="Uridine_kinase-like"/>
</dbReference>
<dbReference type="UniPathway" id="UPA00574">
    <property type="reaction ID" value="UER00637"/>
</dbReference>
<dbReference type="EC" id="2.7.1.48" evidence="2"/>
<evidence type="ECO:0000313" key="9">
    <source>
        <dbReference type="Proteomes" id="UP000007800"/>
    </source>
</evidence>
<feature type="region of interest" description="Disordered" evidence="6">
    <location>
        <begin position="1"/>
        <end position="21"/>
    </location>
</feature>
<dbReference type="GO" id="GO:0005524">
    <property type="term" value="F:ATP binding"/>
    <property type="evidence" value="ECO:0007669"/>
    <property type="project" value="InterPro"/>
</dbReference>
<dbReference type="PRINTS" id="PR00988">
    <property type="entry name" value="URIDINKINASE"/>
</dbReference>
<dbReference type="GeneID" id="9049162"/>
<dbReference type="Pfam" id="PF00485">
    <property type="entry name" value="PRK"/>
    <property type="match status" value="1"/>
</dbReference>
<dbReference type="CDD" id="cd02023">
    <property type="entry name" value="UMPK"/>
    <property type="match status" value="1"/>
</dbReference>
<evidence type="ECO:0000256" key="2">
    <source>
        <dbReference type="ARBA" id="ARBA00012137"/>
    </source>
</evidence>
<dbReference type="Gene3D" id="3.40.50.300">
    <property type="entry name" value="P-loop containing nucleotide triphosphate hydrolases"/>
    <property type="match status" value="1"/>
</dbReference>
<organism evidence="9">
    <name type="scientific">Perkinsus marinus (strain ATCC 50983 / TXsc)</name>
    <dbReference type="NCBI Taxonomy" id="423536"/>
    <lineage>
        <taxon>Eukaryota</taxon>
        <taxon>Sar</taxon>
        <taxon>Alveolata</taxon>
        <taxon>Perkinsozoa</taxon>
        <taxon>Perkinsea</taxon>
        <taxon>Perkinsida</taxon>
        <taxon>Perkinsidae</taxon>
        <taxon>Perkinsus</taxon>
    </lineage>
</organism>
<dbReference type="PANTHER" id="PTHR10285">
    <property type="entry name" value="URIDINE KINASE"/>
    <property type="match status" value="1"/>
</dbReference>
<dbReference type="RefSeq" id="XP_002787047.1">
    <property type="nucleotide sequence ID" value="XM_002787001.1"/>
</dbReference>
<dbReference type="GO" id="GO:0004849">
    <property type="term" value="F:uridine kinase activity"/>
    <property type="evidence" value="ECO:0007669"/>
    <property type="project" value="UniProtKB-EC"/>
</dbReference>
<dbReference type="InterPro" id="IPR027417">
    <property type="entry name" value="P-loop_NTPase"/>
</dbReference>
<keyword evidence="5 8" id="KW-0418">Kinase</keyword>
<evidence type="ECO:0000259" key="7">
    <source>
        <dbReference type="Pfam" id="PF00485"/>
    </source>
</evidence>
<reference evidence="8 9" key="1">
    <citation type="submission" date="2008-07" db="EMBL/GenBank/DDBJ databases">
        <authorList>
            <person name="El-Sayed N."/>
            <person name="Caler E."/>
            <person name="Inman J."/>
            <person name="Amedeo P."/>
            <person name="Hass B."/>
            <person name="Wortman J."/>
        </authorList>
    </citation>
    <scope>NUCLEOTIDE SEQUENCE [LARGE SCALE GENOMIC DNA]</scope>
    <source>
        <strain evidence="9">ATCC 50983 / TXsc</strain>
    </source>
</reference>
<evidence type="ECO:0000256" key="6">
    <source>
        <dbReference type="SAM" id="MobiDB-lite"/>
    </source>
</evidence>
<dbReference type="EMBL" id="GG671513">
    <property type="protein sequence ID" value="EER18843.1"/>
    <property type="molecule type" value="Genomic_DNA"/>
</dbReference>
<evidence type="ECO:0000256" key="4">
    <source>
        <dbReference type="ARBA" id="ARBA00022741"/>
    </source>
</evidence>
<evidence type="ECO:0000256" key="1">
    <source>
        <dbReference type="ARBA" id="ARBA00004690"/>
    </source>
</evidence>
<dbReference type="OMA" id="TVKPMHE"/>
<dbReference type="SUPFAM" id="SSF52540">
    <property type="entry name" value="P-loop containing nucleoside triphosphate hydrolases"/>
    <property type="match status" value="1"/>
</dbReference>
<dbReference type="InParanoid" id="C5K9S1"/>
<dbReference type="Proteomes" id="UP000007800">
    <property type="component" value="Unassembled WGS sequence"/>
</dbReference>
<accession>C5K9S1</accession>
<evidence type="ECO:0000256" key="5">
    <source>
        <dbReference type="ARBA" id="ARBA00022777"/>
    </source>
</evidence>